<keyword evidence="2" id="KW-1133">Transmembrane helix</keyword>
<feature type="region of interest" description="Disordered" evidence="1">
    <location>
        <begin position="84"/>
        <end position="120"/>
    </location>
</feature>
<evidence type="ECO:0000313" key="3">
    <source>
        <dbReference type="EMBL" id="TWT86348.1"/>
    </source>
</evidence>
<feature type="transmembrane region" description="Helical" evidence="2">
    <location>
        <begin position="828"/>
        <end position="851"/>
    </location>
</feature>
<protein>
    <submittedName>
        <fullName evidence="3">Uncharacterized protein</fullName>
    </submittedName>
</protein>
<name>A0A5C5ZGR4_9BACT</name>
<proteinExistence type="predicted"/>
<keyword evidence="2" id="KW-0472">Membrane</keyword>
<keyword evidence="2" id="KW-0812">Transmembrane</keyword>
<gene>
    <name evidence="3" type="ORF">Pla100_61340</name>
</gene>
<feature type="region of interest" description="Disordered" evidence="1">
    <location>
        <begin position="150"/>
        <end position="171"/>
    </location>
</feature>
<reference evidence="3 4" key="1">
    <citation type="submission" date="2019-02" db="EMBL/GenBank/DDBJ databases">
        <title>Deep-cultivation of Planctomycetes and their phenomic and genomic characterization uncovers novel biology.</title>
        <authorList>
            <person name="Wiegand S."/>
            <person name="Jogler M."/>
            <person name="Boedeker C."/>
            <person name="Pinto D."/>
            <person name="Vollmers J."/>
            <person name="Rivas-Marin E."/>
            <person name="Kohn T."/>
            <person name="Peeters S.H."/>
            <person name="Heuer A."/>
            <person name="Rast P."/>
            <person name="Oberbeckmann S."/>
            <person name="Bunk B."/>
            <person name="Jeske O."/>
            <person name="Meyerdierks A."/>
            <person name="Storesund J.E."/>
            <person name="Kallscheuer N."/>
            <person name="Luecker S."/>
            <person name="Lage O.M."/>
            <person name="Pohl T."/>
            <person name="Merkel B.J."/>
            <person name="Hornburger P."/>
            <person name="Mueller R.-W."/>
            <person name="Bruemmer F."/>
            <person name="Labrenz M."/>
            <person name="Spormann A.M."/>
            <person name="Op Den Camp H."/>
            <person name="Overmann J."/>
            <person name="Amann R."/>
            <person name="Jetten M.S.M."/>
            <person name="Mascher T."/>
            <person name="Medema M.H."/>
            <person name="Devos D.P."/>
            <person name="Kaster A.-K."/>
            <person name="Ovreas L."/>
            <person name="Rohde M."/>
            <person name="Galperin M.Y."/>
            <person name="Jogler C."/>
        </authorList>
    </citation>
    <scope>NUCLEOTIDE SEQUENCE [LARGE SCALE GENOMIC DNA]</scope>
    <source>
        <strain evidence="3 4">Pla100</strain>
    </source>
</reference>
<feature type="transmembrane region" description="Helical" evidence="2">
    <location>
        <begin position="384"/>
        <end position="402"/>
    </location>
</feature>
<dbReference type="AlphaFoldDB" id="A0A5C5ZGR4"/>
<dbReference type="Proteomes" id="UP000316213">
    <property type="component" value="Unassembled WGS sequence"/>
</dbReference>
<feature type="region of interest" description="Disordered" evidence="1">
    <location>
        <begin position="1"/>
        <end position="40"/>
    </location>
</feature>
<accession>A0A5C5ZGR4</accession>
<feature type="transmembrane region" description="Helical" evidence="2">
    <location>
        <begin position="422"/>
        <end position="440"/>
    </location>
</feature>
<organism evidence="3 4">
    <name type="scientific">Neorhodopirellula pilleata</name>
    <dbReference type="NCBI Taxonomy" id="2714738"/>
    <lineage>
        <taxon>Bacteria</taxon>
        <taxon>Pseudomonadati</taxon>
        <taxon>Planctomycetota</taxon>
        <taxon>Planctomycetia</taxon>
        <taxon>Pirellulales</taxon>
        <taxon>Pirellulaceae</taxon>
        <taxon>Neorhodopirellula</taxon>
    </lineage>
</organism>
<keyword evidence="4" id="KW-1185">Reference proteome</keyword>
<evidence type="ECO:0000313" key="4">
    <source>
        <dbReference type="Proteomes" id="UP000316213"/>
    </source>
</evidence>
<feature type="compositionally biased region" description="Basic residues" evidence="1">
    <location>
        <begin position="14"/>
        <end position="24"/>
    </location>
</feature>
<sequence length="866" mass="94549">MRIPSQLHGEPLYRSKRRSGHGRSHTGGDSSGSRGKPPADQSWRRVIRLVVVLALVLVLMREAGKPTAYEVFFPSTPQRVASVVDPTDFSEQTPTSDGERISGGDFQSPKPETSTESRRHVEKALAEDLAKLSDQELTAKLAAWLADVSAPNDREPTQPVPGTEKLESSGEISPDEMTIAMATAIQQELIRRVKDGSVWRAADTPALMATLAMHRPSPRFAELQRFAFGGEVAGVLPLLQQPAVYLGQGVIARGDVVQVQRIDAPTNSFGLTQYWNLWLMPQDASSRPWLVIVAELPVEISGLAGGQPDAGTDHTWSVTTPYPMVNVRGEFIKRLSYQSAAGAELTPVVAGHVESIRSNGNPAVIIPDGTATASHRDPYDGPPVAWVIASAIALGLVFSIWVMWRTSVLNRQLRERRGRKPVILESWLILLGCLMGSGTTSQAQSVMDLLPGFEPSQLGSIASPVKTSANDPIESLDQLTWNARDLAKLIYRFDRLDDEVLKARRSQLGSDFEPNIGDSILIDGTVIETQTLDVPDELVDILEFETMSIVRWQGEQGEPRVVAFRSLPIELQAGDRLRGSGAMIGKQGESLIDIGGRLAWTPAQPTSPAADVLASSGVDLSRLSEIADLDRKPLTSTDSSVFFSMIGVADRVQRVGIDTELLAKIQAMQSQVVVASPIDLLQSPRQFTGQWISLDVETVRVTRVAVESTQRQDEIGAPFYYQIDAIGDLGRVQLKIEVPDGPPVVMENRYPVTVVTATLPEFLLQAQGNDFVTTQTVPIRVEGFFYRLWSYESDFMKSRGGKQFAPLVIGGVIEDRRPTSSDPIGVSLIGKVAAISIIAGIIAVAIFGWVTRRGDRASRKRRLEQN</sequence>
<comment type="caution">
    <text evidence="3">The sequence shown here is derived from an EMBL/GenBank/DDBJ whole genome shotgun (WGS) entry which is preliminary data.</text>
</comment>
<evidence type="ECO:0000256" key="1">
    <source>
        <dbReference type="SAM" id="MobiDB-lite"/>
    </source>
</evidence>
<evidence type="ECO:0000256" key="2">
    <source>
        <dbReference type="SAM" id="Phobius"/>
    </source>
</evidence>
<dbReference type="EMBL" id="SJPM01000037">
    <property type="protein sequence ID" value="TWT86348.1"/>
    <property type="molecule type" value="Genomic_DNA"/>
</dbReference>
<dbReference type="RefSeq" id="WP_231603775.1">
    <property type="nucleotide sequence ID" value="NZ_SJPM01000037.1"/>
</dbReference>